<evidence type="ECO:0000313" key="1">
    <source>
        <dbReference type="EMBL" id="GIO27868.1"/>
    </source>
</evidence>
<proteinExistence type="predicted"/>
<sequence>MIATITDNEGIEEIVQALQINKWKLEKAPSNSSIEKRFILFNSEMKKLGGSNDKEKELKEVAKIMVFQDVPYIDFQIKKQTFSFKVPEEVSDYMYNIQ</sequence>
<evidence type="ECO:0000313" key="2">
    <source>
        <dbReference type="Proteomes" id="UP000676917"/>
    </source>
</evidence>
<dbReference type="RefSeq" id="WP_212921345.1">
    <property type="nucleotide sequence ID" value="NZ_BORP01000005.1"/>
</dbReference>
<accession>A0A920C7N8</accession>
<name>A0A920C7N8_9BACI</name>
<gene>
    <name evidence="1" type="ORF">J43TS3_24790</name>
</gene>
<organism evidence="1 2">
    <name type="scientific">Ornithinibacillus bavariensis</name>
    <dbReference type="NCBI Taxonomy" id="545502"/>
    <lineage>
        <taxon>Bacteria</taxon>
        <taxon>Bacillati</taxon>
        <taxon>Bacillota</taxon>
        <taxon>Bacilli</taxon>
        <taxon>Bacillales</taxon>
        <taxon>Bacillaceae</taxon>
        <taxon>Ornithinibacillus</taxon>
    </lineage>
</organism>
<dbReference type="Proteomes" id="UP000676917">
    <property type="component" value="Unassembled WGS sequence"/>
</dbReference>
<keyword evidence="2" id="KW-1185">Reference proteome</keyword>
<comment type="caution">
    <text evidence="1">The sequence shown here is derived from an EMBL/GenBank/DDBJ whole genome shotgun (WGS) entry which is preliminary data.</text>
</comment>
<dbReference type="AlphaFoldDB" id="A0A920C7N8"/>
<protein>
    <submittedName>
        <fullName evidence="1">Uncharacterized protein</fullName>
    </submittedName>
</protein>
<reference evidence="1" key="1">
    <citation type="submission" date="2021-03" db="EMBL/GenBank/DDBJ databases">
        <title>Antimicrobial resistance genes in bacteria isolated from Japanese honey, and their potential for conferring macrolide and lincosamide resistance in the American foulbrood pathogen Paenibacillus larvae.</title>
        <authorList>
            <person name="Okamoto M."/>
            <person name="Kumagai M."/>
            <person name="Kanamori H."/>
            <person name="Takamatsu D."/>
        </authorList>
    </citation>
    <scope>NUCLEOTIDE SEQUENCE</scope>
    <source>
        <strain evidence="1">J43TS3</strain>
    </source>
</reference>
<dbReference type="EMBL" id="BORP01000005">
    <property type="protein sequence ID" value="GIO27868.1"/>
    <property type="molecule type" value="Genomic_DNA"/>
</dbReference>